<evidence type="ECO:0000313" key="3">
    <source>
        <dbReference type="Proteomes" id="UP000263642"/>
    </source>
</evidence>
<evidence type="ECO:0000313" key="2">
    <source>
        <dbReference type="EMBL" id="HCO23236.1"/>
    </source>
</evidence>
<reference evidence="2 3" key="1">
    <citation type="journal article" date="2018" name="Nat. Biotechnol.">
        <title>A standardized bacterial taxonomy based on genome phylogeny substantially revises the tree of life.</title>
        <authorList>
            <person name="Parks D.H."/>
            <person name="Chuvochina M."/>
            <person name="Waite D.W."/>
            <person name="Rinke C."/>
            <person name="Skarshewski A."/>
            <person name="Chaumeil P.A."/>
            <person name="Hugenholtz P."/>
        </authorList>
    </citation>
    <scope>NUCLEOTIDE SEQUENCE [LARGE SCALE GENOMIC DNA]</scope>
    <source>
        <strain evidence="2">UBA9375</strain>
    </source>
</reference>
<accession>A0A3D3R3S9</accession>
<name>A0A3D3R3S9_9PLAN</name>
<organism evidence="2 3">
    <name type="scientific">Gimesia maris</name>
    <dbReference type="NCBI Taxonomy" id="122"/>
    <lineage>
        <taxon>Bacteria</taxon>
        <taxon>Pseudomonadati</taxon>
        <taxon>Planctomycetota</taxon>
        <taxon>Planctomycetia</taxon>
        <taxon>Planctomycetales</taxon>
        <taxon>Planctomycetaceae</taxon>
        <taxon>Gimesia</taxon>
    </lineage>
</organism>
<sequence>MEFCFVCESGMGKGNKSTLVRESSDFEVSLKPEKAAGKKEHPPHLHCENDSGRNRTVFA</sequence>
<feature type="region of interest" description="Disordered" evidence="1">
    <location>
        <begin position="32"/>
        <end position="59"/>
    </location>
</feature>
<comment type="caution">
    <text evidence="2">The sequence shown here is derived from an EMBL/GenBank/DDBJ whole genome shotgun (WGS) entry which is preliminary data.</text>
</comment>
<proteinExistence type="predicted"/>
<protein>
    <submittedName>
        <fullName evidence="2">Uncharacterized protein</fullName>
    </submittedName>
</protein>
<dbReference type="AlphaFoldDB" id="A0A3D3R3S9"/>
<evidence type="ECO:0000256" key="1">
    <source>
        <dbReference type="SAM" id="MobiDB-lite"/>
    </source>
</evidence>
<feature type="compositionally biased region" description="Basic and acidic residues" evidence="1">
    <location>
        <begin position="32"/>
        <end position="53"/>
    </location>
</feature>
<dbReference type="EMBL" id="DQAY01000055">
    <property type="protein sequence ID" value="HCO23236.1"/>
    <property type="molecule type" value="Genomic_DNA"/>
</dbReference>
<dbReference type="Proteomes" id="UP000263642">
    <property type="component" value="Unassembled WGS sequence"/>
</dbReference>
<gene>
    <name evidence="2" type="ORF">DIT97_09330</name>
</gene>